<dbReference type="EMBL" id="CP018866">
    <property type="protein sequence ID" value="AST92034.1"/>
    <property type="molecule type" value="Genomic_DNA"/>
</dbReference>
<proteinExistence type="predicted"/>
<evidence type="ECO:0000313" key="3">
    <source>
        <dbReference type="Proteomes" id="UP000215224"/>
    </source>
</evidence>
<evidence type="ECO:0000256" key="1">
    <source>
        <dbReference type="SAM" id="MobiDB-lite"/>
    </source>
</evidence>
<dbReference type="Proteomes" id="UP000215224">
    <property type="component" value="Chromosome"/>
</dbReference>
<organism evidence="2 3">
    <name type="scientific">Sutcliffiella cohnii</name>
    <dbReference type="NCBI Taxonomy" id="33932"/>
    <lineage>
        <taxon>Bacteria</taxon>
        <taxon>Bacillati</taxon>
        <taxon>Bacillota</taxon>
        <taxon>Bacilli</taxon>
        <taxon>Bacillales</taxon>
        <taxon>Bacillaceae</taxon>
        <taxon>Sutcliffiella</taxon>
    </lineage>
</organism>
<reference evidence="2 3" key="1">
    <citation type="submission" date="2016-12" db="EMBL/GenBank/DDBJ databases">
        <title>The whole genome sequencing and assembly of Bacillus cohnii DSM 6307T strain.</title>
        <authorList>
            <person name="Lee Y.-J."/>
            <person name="Yi H."/>
            <person name="Bahn Y.-S."/>
            <person name="Kim J.F."/>
            <person name="Lee D.-W."/>
        </authorList>
    </citation>
    <scope>NUCLEOTIDE SEQUENCE [LARGE SCALE GENOMIC DNA]</scope>
    <source>
        <strain evidence="2 3">DSM 6307</strain>
    </source>
</reference>
<keyword evidence="3" id="KW-1185">Reference proteome</keyword>
<dbReference type="AlphaFoldDB" id="A0A223KRQ1"/>
<accession>A0A223KRQ1</accession>
<dbReference type="RefSeq" id="WP_066413315.1">
    <property type="nucleotide sequence ID" value="NZ_CP018866.1"/>
</dbReference>
<evidence type="ECO:0000313" key="2">
    <source>
        <dbReference type="EMBL" id="AST92034.1"/>
    </source>
</evidence>
<dbReference type="STRING" id="1314751.GCA_001591425_01157"/>
<gene>
    <name evidence="2" type="ORF">BC6307_12475</name>
</gene>
<protein>
    <submittedName>
        <fullName evidence="2">Uncharacterized protein</fullName>
    </submittedName>
</protein>
<name>A0A223KRQ1_9BACI</name>
<feature type="region of interest" description="Disordered" evidence="1">
    <location>
        <begin position="53"/>
        <end position="85"/>
    </location>
</feature>
<dbReference type="KEGG" id="bcoh:BC6307_12475"/>
<sequence length="85" mass="9841">MGIKLVELQVALHRTVDLGKIQTQHNNHGMVIQAHIAEQKKKQDEIKRKKVNVIKSEEKENTSSTQTKQPFERHPHKGNHFDLRG</sequence>